<proteinExistence type="predicted"/>
<dbReference type="eggNOG" id="ENOG5031UMT">
    <property type="taxonomic scope" value="Bacteria"/>
</dbReference>
<reference evidence="2" key="1">
    <citation type="submission" date="2012-12" db="EMBL/GenBank/DDBJ databases">
        <title>Genome Sequence of Photobacterium leiognathi lrivu.4.1.</title>
        <authorList>
            <person name="Urbanczyk H."/>
            <person name="Ogura Y."/>
            <person name="Hayashi T."/>
            <person name="Dunlap P.V."/>
        </authorList>
    </citation>
    <scope>NUCLEOTIDE SEQUENCE [LARGE SCALE GENOMIC DNA]</scope>
    <source>
        <strain evidence="2">lrivu.4.1</strain>
    </source>
</reference>
<organism evidence="1 2">
    <name type="scientific">Photobacterium leiognathi lrivu.4.1</name>
    <dbReference type="NCBI Taxonomy" id="1248232"/>
    <lineage>
        <taxon>Bacteria</taxon>
        <taxon>Pseudomonadati</taxon>
        <taxon>Pseudomonadota</taxon>
        <taxon>Gammaproteobacteria</taxon>
        <taxon>Vibrionales</taxon>
        <taxon>Vibrionaceae</taxon>
        <taxon>Photobacterium</taxon>
    </lineage>
</organism>
<evidence type="ECO:0000313" key="2">
    <source>
        <dbReference type="Proteomes" id="UP000030675"/>
    </source>
</evidence>
<dbReference type="HOGENOM" id="CLU_1426808_0_0_6"/>
<name>A0A0U1P5D1_PHOLE</name>
<gene>
    <name evidence="1" type="ORF">PLEI_1531</name>
</gene>
<dbReference type="EMBL" id="DF196819">
    <property type="protein sequence ID" value="GAD29877.1"/>
    <property type="molecule type" value="Genomic_DNA"/>
</dbReference>
<sequence>MIRENVFTSYENWTKPFVSEVAEIINLLKDHGYDANKLALVTGLQEKNVSSWTAKYKKEPFNISTIPYPCWCFLAALVGRQNIAMSGEVIKVEDIRRVLRLFKPTAFGARNTFVCPTSEQFAKLIDSGLFEEMTAQNICELFNWNPSQFIESLQTGKLPFLNWCLIVMMLGINIQKMVLKDLEAPLEYVAE</sequence>
<accession>A0A0U1P5D1</accession>
<protein>
    <submittedName>
        <fullName evidence="1">Uncharacterized protein</fullName>
    </submittedName>
</protein>
<evidence type="ECO:0000313" key="1">
    <source>
        <dbReference type="EMBL" id="GAD29877.1"/>
    </source>
</evidence>
<dbReference type="AlphaFoldDB" id="A0A0U1P5D1"/>
<dbReference type="Proteomes" id="UP000030675">
    <property type="component" value="Unassembled WGS sequence"/>
</dbReference>
<dbReference type="RefSeq" id="WP_023932382.1">
    <property type="nucleotide sequence ID" value="NZ_DF196819.1"/>
</dbReference>